<evidence type="ECO:0000313" key="2">
    <source>
        <dbReference type="Proteomes" id="UP000075517"/>
    </source>
</evidence>
<protein>
    <submittedName>
        <fullName evidence="1">Uncharacterized protein</fullName>
    </submittedName>
</protein>
<dbReference type="AlphaFoldDB" id="A0A150NBR2"/>
<dbReference type="PATRIC" id="fig|1422.17.peg.3067"/>
<sequence>MVLTETWKYYTKKCSSRRRGFGCFSGVCQEETAFLFFK</sequence>
<dbReference type="EMBL" id="LQYY01000060">
    <property type="protein sequence ID" value="KYD34124.1"/>
    <property type="molecule type" value="Genomic_DNA"/>
</dbReference>
<comment type="caution">
    <text evidence="1">The sequence shown here is derived from an EMBL/GenBank/DDBJ whole genome shotgun (WGS) entry which is preliminary data.</text>
</comment>
<gene>
    <name evidence="1" type="ORF">B4114_2560</name>
</gene>
<proteinExistence type="predicted"/>
<accession>A0A150NBR2</accession>
<name>A0A150NBR2_GEOSE</name>
<evidence type="ECO:0000313" key="1">
    <source>
        <dbReference type="EMBL" id="KYD34124.1"/>
    </source>
</evidence>
<dbReference type="Proteomes" id="UP000075517">
    <property type="component" value="Unassembled WGS sequence"/>
</dbReference>
<organism evidence="1 2">
    <name type="scientific">Geobacillus stearothermophilus</name>
    <name type="common">Bacillus stearothermophilus</name>
    <dbReference type="NCBI Taxonomy" id="1422"/>
    <lineage>
        <taxon>Bacteria</taxon>
        <taxon>Bacillati</taxon>
        <taxon>Bacillota</taxon>
        <taxon>Bacilli</taxon>
        <taxon>Bacillales</taxon>
        <taxon>Anoxybacillaceae</taxon>
        <taxon>Geobacillus</taxon>
    </lineage>
</organism>
<reference evidence="1 2" key="1">
    <citation type="submission" date="2016-01" db="EMBL/GenBank/DDBJ databases">
        <title>Draft Genome Sequences of Seven Thermophilic Sporeformers Isolated from Foods.</title>
        <authorList>
            <person name="Berendsen E.M."/>
            <person name="Wells-Bennik M.H."/>
            <person name="Krawcyk A.O."/>
            <person name="De Jong A."/>
            <person name="Holsappel S."/>
            <person name="Eijlander R.T."/>
            <person name="Kuipers O.P."/>
        </authorList>
    </citation>
    <scope>NUCLEOTIDE SEQUENCE [LARGE SCALE GENOMIC DNA]</scope>
    <source>
        <strain evidence="1 2">B4114</strain>
    </source>
</reference>